<dbReference type="Proteomes" id="UP000297737">
    <property type="component" value="Unassembled WGS sequence"/>
</dbReference>
<dbReference type="OrthoDB" id="8686772at2"/>
<evidence type="ECO:0000313" key="2">
    <source>
        <dbReference type="Proteomes" id="UP000297737"/>
    </source>
</evidence>
<dbReference type="AlphaFoldDB" id="A0A4Y9EKW5"/>
<reference evidence="1 2" key="1">
    <citation type="submission" date="2019-02" db="EMBL/GenBank/DDBJ databases">
        <title>Polymorphobacter sp. isolated from the lake at the Tibet of China.</title>
        <authorList>
            <person name="Li A."/>
        </authorList>
    </citation>
    <scope>NUCLEOTIDE SEQUENCE [LARGE SCALE GENOMIC DNA]</scope>
    <source>
        <strain evidence="1 2">DJ1R-1</strain>
    </source>
</reference>
<gene>
    <name evidence="1" type="ORF">EUV02_13005</name>
</gene>
<comment type="caution">
    <text evidence="1">The sequence shown here is derived from an EMBL/GenBank/DDBJ whole genome shotgun (WGS) entry which is preliminary data.</text>
</comment>
<proteinExistence type="predicted"/>
<accession>A0A4Y9EKW5</accession>
<keyword evidence="2" id="KW-1185">Reference proteome</keyword>
<name>A0A4Y9EKW5_9SPHN</name>
<sequence length="153" mass="17298">MSTAVTDARPLTPGEVALAASVFGDALDTRAVTLRRAKFWLLQPVWVVMAPDGHIWFHPDGHAWSDDFSAAPLHARALFVHEMVHVWQRQCGIRLWLRRYPLARYSYRLVPGKPFGRYGIEQQACIVEDAYRRRESGDPNSAVAGLIPFGNWA</sequence>
<protein>
    <submittedName>
        <fullName evidence="1">Vgr related protein</fullName>
    </submittedName>
</protein>
<evidence type="ECO:0000313" key="1">
    <source>
        <dbReference type="EMBL" id="TFU01217.1"/>
    </source>
</evidence>
<dbReference type="EMBL" id="SIHO01000003">
    <property type="protein sequence ID" value="TFU01217.1"/>
    <property type="molecule type" value="Genomic_DNA"/>
</dbReference>
<organism evidence="1 2">
    <name type="scientific">Glacieibacterium arshaanense</name>
    <dbReference type="NCBI Taxonomy" id="2511025"/>
    <lineage>
        <taxon>Bacteria</taxon>
        <taxon>Pseudomonadati</taxon>
        <taxon>Pseudomonadota</taxon>
        <taxon>Alphaproteobacteria</taxon>
        <taxon>Sphingomonadales</taxon>
        <taxon>Sphingosinicellaceae</taxon>
        <taxon>Glacieibacterium</taxon>
    </lineage>
</organism>